<evidence type="ECO:0000256" key="5">
    <source>
        <dbReference type="ARBA" id="ARBA00023136"/>
    </source>
</evidence>
<dbReference type="EMBL" id="NGJK01000070">
    <property type="protein sequence ID" value="RAP02834.1"/>
    <property type="molecule type" value="Genomic_DNA"/>
</dbReference>
<feature type="transmembrane region" description="Helical" evidence="7">
    <location>
        <begin position="22"/>
        <end position="46"/>
    </location>
</feature>
<comment type="subcellular location">
    <subcellularLocation>
        <location evidence="1">Cell membrane</location>
        <topology evidence="1">Multi-pass membrane protein</topology>
    </subcellularLocation>
    <subcellularLocation>
        <location evidence="6">Membrane</location>
        <topology evidence="6">Multi-pass membrane protein</topology>
    </subcellularLocation>
</comment>
<sequence>MSTAIPGGEMLSGALNVIAQSLLLPVMILLVIFVIFAIIELGAIIAEYTGRKKITAKDKSIIIKNIASCKTQDEICQVLNDSKLKKYDKEILTSIAKLDKELYDKQTREVLARNLLEDQEFKVEKSLEKADIVAKVGSGCGLLGTIIPMGPGLAALGNGDMVTLTSNLTVAFNTTTAGLAAGSLCFVISKIRSRWYEEDLAMLYDLSETILEVM</sequence>
<dbReference type="OMA" id="RWYEEQM"/>
<reference evidence="9 10" key="1">
    <citation type="submission" date="2017-05" db="EMBL/GenBank/DDBJ databases">
        <title>Host range expansion of the Methanosphaera genus to humans and monogastric animals involves recent and extensive reduction in genome content.</title>
        <authorList>
            <person name="Hoedt E.C."/>
            <person name="Volmer J.G."/>
            <person name="Parks D.H."/>
            <person name="Rosewarne C.P."/>
            <person name="Denman S.E."/>
            <person name="Mcsweeney C.S."/>
            <person name="O Cuiv P."/>
            <person name="Hugenholtz P."/>
            <person name="Tyson G.W."/>
            <person name="Morrison M."/>
        </authorList>
    </citation>
    <scope>NUCLEOTIDE SEQUENCE [LARGE SCALE GENOMIC DNA]</scope>
    <source>
        <strain evidence="9 10">PA5</strain>
    </source>
</reference>
<evidence type="ECO:0000256" key="7">
    <source>
        <dbReference type="SAM" id="Phobius"/>
    </source>
</evidence>
<feature type="transmembrane region" description="Helical" evidence="7">
    <location>
        <begin position="170"/>
        <end position="188"/>
    </location>
</feature>
<feature type="domain" description="MotA/TolQ/ExbB proton channel" evidence="8">
    <location>
        <begin position="97"/>
        <end position="198"/>
    </location>
</feature>
<proteinExistence type="inferred from homology"/>
<evidence type="ECO:0000256" key="1">
    <source>
        <dbReference type="ARBA" id="ARBA00004651"/>
    </source>
</evidence>
<comment type="similarity">
    <text evidence="6">Belongs to the exbB/tolQ family.</text>
</comment>
<dbReference type="PANTHER" id="PTHR30625">
    <property type="entry name" value="PROTEIN TOLQ"/>
    <property type="match status" value="1"/>
</dbReference>
<keyword evidence="3 7" id="KW-0812">Transmembrane</keyword>
<evidence type="ECO:0000259" key="8">
    <source>
        <dbReference type="Pfam" id="PF01618"/>
    </source>
</evidence>
<keyword evidence="2" id="KW-1003">Cell membrane</keyword>
<dbReference type="PANTHER" id="PTHR30625:SF3">
    <property type="entry name" value="TOL-PAL SYSTEM PROTEIN TOLQ"/>
    <property type="match status" value="1"/>
</dbReference>
<dbReference type="GeneID" id="3854713"/>
<protein>
    <submittedName>
        <fullName evidence="9">Flagellar motor protein MotA</fullName>
    </submittedName>
</protein>
<evidence type="ECO:0000256" key="2">
    <source>
        <dbReference type="ARBA" id="ARBA00022475"/>
    </source>
</evidence>
<keyword evidence="4 7" id="KW-1133">Transmembrane helix</keyword>
<dbReference type="AlphaFoldDB" id="A0A328Q1F2"/>
<keyword evidence="9" id="KW-0966">Cell projection</keyword>
<evidence type="ECO:0000256" key="4">
    <source>
        <dbReference type="ARBA" id="ARBA00022989"/>
    </source>
</evidence>
<evidence type="ECO:0000313" key="9">
    <source>
        <dbReference type="EMBL" id="RAP02834.1"/>
    </source>
</evidence>
<organism evidence="9 10">
    <name type="scientific">Methanosphaera stadtmanae</name>
    <dbReference type="NCBI Taxonomy" id="2317"/>
    <lineage>
        <taxon>Archaea</taxon>
        <taxon>Methanobacteriati</taxon>
        <taxon>Methanobacteriota</taxon>
        <taxon>Methanomada group</taxon>
        <taxon>Methanobacteria</taxon>
        <taxon>Methanobacteriales</taxon>
        <taxon>Methanobacteriaceae</taxon>
        <taxon>Methanosphaera</taxon>
    </lineage>
</organism>
<evidence type="ECO:0000313" key="10">
    <source>
        <dbReference type="Proteomes" id="UP000248557"/>
    </source>
</evidence>
<dbReference type="Pfam" id="PF01618">
    <property type="entry name" value="MotA_ExbB"/>
    <property type="match status" value="1"/>
</dbReference>
<feature type="transmembrane region" description="Helical" evidence="7">
    <location>
        <begin position="132"/>
        <end position="150"/>
    </location>
</feature>
<keyword evidence="9" id="KW-0969">Cilium</keyword>
<accession>A0A328Q1F2</accession>
<dbReference type="GO" id="GO:0005886">
    <property type="term" value="C:plasma membrane"/>
    <property type="evidence" value="ECO:0007669"/>
    <property type="project" value="UniProtKB-SubCell"/>
</dbReference>
<keyword evidence="9" id="KW-0282">Flagellum</keyword>
<dbReference type="RefSeq" id="WP_011406688.1">
    <property type="nucleotide sequence ID" value="NZ_CATZNA010000003.1"/>
</dbReference>
<keyword evidence="5 7" id="KW-0472">Membrane</keyword>
<comment type="caution">
    <text evidence="9">The sequence shown here is derived from an EMBL/GenBank/DDBJ whole genome shotgun (WGS) entry which is preliminary data.</text>
</comment>
<evidence type="ECO:0000256" key="6">
    <source>
        <dbReference type="RuleBase" id="RU004057"/>
    </source>
</evidence>
<dbReference type="Proteomes" id="UP000248557">
    <property type="component" value="Unassembled WGS sequence"/>
</dbReference>
<dbReference type="GO" id="GO:0017038">
    <property type="term" value="P:protein import"/>
    <property type="evidence" value="ECO:0007669"/>
    <property type="project" value="TreeGrafter"/>
</dbReference>
<keyword evidence="6" id="KW-0813">Transport</keyword>
<name>A0A328Q1F2_9EURY</name>
<dbReference type="InterPro" id="IPR002898">
    <property type="entry name" value="MotA_ExbB_proton_chnl"/>
</dbReference>
<dbReference type="InterPro" id="IPR050790">
    <property type="entry name" value="ExbB/TolQ_transport"/>
</dbReference>
<gene>
    <name evidence="9" type="ORF">CA615_05500</name>
</gene>
<evidence type="ECO:0000256" key="3">
    <source>
        <dbReference type="ARBA" id="ARBA00022692"/>
    </source>
</evidence>
<keyword evidence="6" id="KW-0653">Protein transport</keyword>